<dbReference type="EMBL" id="CP144099">
    <property type="protein sequence ID" value="WWC86633.1"/>
    <property type="molecule type" value="Genomic_DNA"/>
</dbReference>
<feature type="compositionally biased region" description="Low complexity" evidence="1">
    <location>
        <begin position="1"/>
        <end position="10"/>
    </location>
</feature>
<dbReference type="PANTHER" id="PTHR43036">
    <property type="entry name" value="OSJNBB0011N17.9 PROTEIN"/>
    <property type="match status" value="1"/>
</dbReference>
<proteinExistence type="predicted"/>
<feature type="region of interest" description="Disordered" evidence="1">
    <location>
        <begin position="1"/>
        <end position="32"/>
    </location>
</feature>
<dbReference type="Proteomes" id="UP001355207">
    <property type="component" value="Chromosome 2"/>
</dbReference>
<sequence length="242" mass="27215">MSSSSSSTSSWKHIPYETPSSPITAPFPYSPNDLESMDNSPDTFFYSQPRFVTHIDDQAIQGLRTYFGEVLPTSKGSKILDLCTSWISHYPSSVEKAVEDGNVEVYGIGMNRAEMEKNDILKGRFQVKDLNQDPQIIGIPEDGELLDSTTCTVSIDYITKPIEVLSNIREITKSNGNIHLIISNRCFPTKVVKPWLNLSENQRLKLVGDYLAWSGWRDIEILVIKDGRRSDPLWVVRGAKGD</sequence>
<reference evidence="2 3" key="1">
    <citation type="submission" date="2024-01" db="EMBL/GenBank/DDBJ databases">
        <title>Comparative genomics of Cryptococcus and Kwoniella reveals pathogenesis evolution and contrasting modes of karyotype evolution via chromosome fusion or intercentromeric recombination.</title>
        <authorList>
            <person name="Coelho M.A."/>
            <person name="David-Palma M."/>
            <person name="Shea T."/>
            <person name="Bowers K."/>
            <person name="McGinley-Smith S."/>
            <person name="Mohammad A.W."/>
            <person name="Gnirke A."/>
            <person name="Yurkov A.M."/>
            <person name="Nowrousian M."/>
            <person name="Sun S."/>
            <person name="Cuomo C.A."/>
            <person name="Heitman J."/>
        </authorList>
    </citation>
    <scope>NUCLEOTIDE SEQUENCE [LARGE SCALE GENOMIC DNA]</scope>
    <source>
        <strain evidence="2 3">CBS 6074</strain>
    </source>
</reference>
<dbReference type="RefSeq" id="XP_066073396.1">
    <property type="nucleotide sequence ID" value="XM_066217299.1"/>
</dbReference>
<protein>
    <recommendedName>
        <fullName evidence="4">Methyltransferase type 11 domain-containing protein</fullName>
    </recommendedName>
</protein>
<keyword evidence="3" id="KW-1185">Reference proteome</keyword>
<dbReference type="GeneID" id="91092182"/>
<dbReference type="AlphaFoldDB" id="A0AAX4JP28"/>
<gene>
    <name evidence="2" type="ORF">L201_001510</name>
</gene>
<evidence type="ECO:0000313" key="2">
    <source>
        <dbReference type="EMBL" id="WWC86633.1"/>
    </source>
</evidence>
<accession>A0AAX4JP28</accession>
<evidence type="ECO:0000256" key="1">
    <source>
        <dbReference type="SAM" id="MobiDB-lite"/>
    </source>
</evidence>
<name>A0AAX4JP28_9TREE</name>
<evidence type="ECO:0000313" key="3">
    <source>
        <dbReference type="Proteomes" id="UP001355207"/>
    </source>
</evidence>
<dbReference type="PANTHER" id="PTHR43036:SF2">
    <property type="entry name" value="OS04G0481300 PROTEIN"/>
    <property type="match status" value="1"/>
</dbReference>
<evidence type="ECO:0008006" key="4">
    <source>
        <dbReference type="Google" id="ProtNLM"/>
    </source>
</evidence>
<organism evidence="2 3">
    <name type="scientific">Kwoniella dendrophila CBS 6074</name>
    <dbReference type="NCBI Taxonomy" id="1295534"/>
    <lineage>
        <taxon>Eukaryota</taxon>
        <taxon>Fungi</taxon>
        <taxon>Dikarya</taxon>
        <taxon>Basidiomycota</taxon>
        <taxon>Agaricomycotina</taxon>
        <taxon>Tremellomycetes</taxon>
        <taxon>Tremellales</taxon>
        <taxon>Cryptococcaceae</taxon>
        <taxon>Kwoniella</taxon>
    </lineage>
</organism>